<evidence type="ECO:0000313" key="5">
    <source>
        <dbReference type="EMBL" id="MVN23079.1"/>
    </source>
</evidence>
<dbReference type="GO" id="GO:0046556">
    <property type="term" value="F:alpha-L-arabinofuranosidase activity"/>
    <property type="evidence" value="ECO:0007669"/>
    <property type="project" value="TreeGrafter"/>
</dbReference>
<dbReference type="InterPro" id="IPR013783">
    <property type="entry name" value="Ig-like_fold"/>
</dbReference>
<comment type="caution">
    <text evidence="5">The sequence shown here is derived from an EMBL/GenBank/DDBJ whole genome shotgun (WGS) entry which is preliminary data.</text>
</comment>
<dbReference type="InterPro" id="IPR036881">
    <property type="entry name" value="Glyco_hydro_3_C_sf"/>
</dbReference>
<dbReference type="Pfam" id="PF14310">
    <property type="entry name" value="Fn3-like"/>
    <property type="match status" value="1"/>
</dbReference>
<dbReference type="InterPro" id="IPR002772">
    <property type="entry name" value="Glyco_hydro_3_C"/>
</dbReference>
<dbReference type="GO" id="GO:0009044">
    <property type="term" value="F:xylan 1,4-beta-xylosidase activity"/>
    <property type="evidence" value="ECO:0007669"/>
    <property type="project" value="InterPro"/>
</dbReference>
<feature type="domain" description="Fibronectin type III-like" evidence="4">
    <location>
        <begin position="637"/>
        <end position="707"/>
    </location>
</feature>
<dbReference type="InterPro" id="IPR026891">
    <property type="entry name" value="Fn3-like"/>
</dbReference>
<dbReference type="Pfam" id="PF00933">
    <property type="entry name" value="Glyco_hydro_3"/>
    <property type="match status" value="1"/>
</dbReference>
<evidence type="ECO:0000256" key="3">
    <source>
        <dbReference type="ARBA" id="ARBA00022801"/>
    </source>
</evidence>
<sequence>MATIKHSFITIIVFIFCGAGRLHAQYQYPFQNPDLPVEKRIDNIISLLTLDEKLACLSTDPTVKRLGIKGAGHVEGLHGLALGVIGGWGKKTPVPTTIFPQAIGMAETWDPELLQQAADIEGHETRYIFQSEKYKKGGLVVRAPNADLGRDPRWGRTEECYGEDAFFNGTMAVAYIKGLQGNDPKYWLTSALMKHFLANSNERGRDSSSSNFDERLWREYYSVPFRMGVEQGGSRAFMASYNSVNGIPQAVNPSLKNITVKEWGQNGIICTDGGAYKMLVTAHHYFKTPEEAAAACIKAGINQFLDNYLTGVKTALEKGLLKEADIDQALRGVFRVMIKLGQLDPPEKVAYSKIGDGPEPWLSEKNKAFARLITQKSVVLLKNNQQLLPLNKNTVKSIAVLGPRSAEVLQDWYSGSPSYSISPAEGIKNKVGANVNVMNTTNDDLAVSMAKSAEVAIVCIGNHPTGNAGWAKVSSQSEGKEAVDRQQITLDSAQEKLIQRVYAVNPKTIVVLISSFPYAINWAQANIPAIIHVTHCSQELGNALADALFGDINPAGRLVQTWPKSLEQLPPMMDYNIRNGRTYQYFTGEPLYPFGFGLSYTSFSYANFKLSAAKMSTKGQITVSVDVKNTGRKAGDEVVQLYVSHQNSKVARPIKELKAFKRITLNPNETQTMKLLLNAEALQYWNVKQKRFVVEKDKLKVMVGASSADIRGEGFLVVK</sequence>
<comment type="similarity">
    <text evidence="1">Belongs to the glycosyl hydrolase 3 family.</text>
</comment>
<dbReference type="Gene3D" id="3.20.20.300">
    <property type="entry name" value="Glycoside hydrolase, family 3, N-terminal domain"/>
    <property type="match status" value="1"/>
</dbReference>
<dbReference type="GO" id="GO:0031222">
    <property type="term" value="P:arabinan catabolic process"/>
    <property type="evidence" value="ECO:0007669"/>
    <property type="project" value="TreeGrafter"/>
</dbReference>
<organism evidence="5 6">
    <name type="scientific">Mucilaginibacter arboris</name>
    <dbReference type="NCBI Taxonomy" id="2682090"/>
    <lineage>
        <taxon>Bacteria</taxon>
        <taxon>Pseudomonadati</taxon>
        <taxon>Bacteroidota</taxon>
        <taxon>Sphingobacteriia</taxon>
        <taxon>Sphingobacteriales</taxon>
        <taxon>Sphingobacteriaceae</taxon>
        <taxon>Mucilaginibacter</taxon>
    </lineage>
</organism>
<proteinExistence type="inferred from homology"/>
<dbReference type="InterPro" id="IPR017853">
    <property type="entry name" value="GH"/>
</dbReference>
<dbReference type="InterPro" id="IPR044993">
    <property type="entry name" value="BXL"/>
</dbReference>
<dbReference type="PRINTS" id="PR00133">
    <property type="entry name" value="GLHYDRLASE3"/>
</dbReference>
<dbReference type="InterPro" id="IPR001764">
    <property type="entry name" value="Glyco_hydro_3_N"/>
</dbReference>
<reference evidence="5 6" key="1">
    <citation type="submission" date="2019-12" db="EMBL/GenBank/DDBJ databases">
        <title>Mucilaginibacter sp. HMF7410 genome sequencing and assembly.</title>
        <authorList>
            <person name="Kang H."/>
            <person name="Cha I."/>
            <person name="Kim H."/>
            <person name="Joh K."/>
        </authorList>
    </citation>
    <scope>NUCLEOTIDE SEQUENCE [LARGE SCALE GENOMIC DNA]</scope>
    <source>
        <strain evidence="5 6">HMF7410</strain>
    </source>
</reference>
<dbReference type="Gene3D" id="2.60.40.10">
    <property type="entry name" value="Immunoglobulins"/>
    <property type="match status" value="1"/>
</dbReference>
<evidence type="ECO:0000259" key="4">
    <source>
        <dbReference type="SMART" id="SM01217"/>
    </source>
</evidence>
<protein>
    <submittedName>
        <fullName evidence="5">Beta-glucosidase</fullName>
    </submittedName>
</protein>
<evidence type="ECO:0000313" key="6">
    <source>
        <dbReference type="Proteomes" id="UP000462014"/>
    </source>
</evidence>
<dbReference type="PANTHER" id="PTHR42721">
    <property type="entry name" value="SUGAR HYDROLASE-RELATED"/>
    <property type="match status" value="1"/>
</dbReference>
<dbReference type="Proteomes" id="UP000462014">
    <property type="component" value="Unassembled WGS sequence"/>
</dbReference>
<dbReference type="Pfam" id="PF01915">
    <property type="entry name" value="Glyco_hydro_3_C"/>
    <property type="match status" value="1"/>
</dbReference>
<dbReference type="GO" id="GO:0045493">
    <property type="term" value="P:xylan catabolic process"/>
    <property type="evidence" value="ECO:0007669"/>
    <property type="project" value="InterPro"/>
</dbReference>
<accession>A0A7K1T0J5</accession>
<dbReference type="SUPFAM" id="SSF52279">
    <property type="entry name" value="Beta-D-glucan exohydrolase, C-terminal domain"/>
    <property type="match status" value="1"/>
</dbReference>
<evidence type="ECO:0000256" key="1">
    <source>
        <dbReference type="ARBA" id="ARBA00005336"/>
    </source>
</evidence>
<dbReference type="FunFam" id="2.60.40.10:FF:000495">
    <property type="entry name" value="Periplasmic beta-glucosidase"/>
    <property type="match status" value="1"/>
</dbReference>
<dbReference type="Gene3D" id="3.40.50.1700">
    <property type="entry name" value="Glycoside hydrolase family 3 C-terminal domain"/>
    <property type="match status" value="1"/>
</dbReference>
<evidence type="ECO:0000256" key="2">
    <source>
        <dbReference type="ARBA" id="ARBA00022729"/>
    </source>
</evidence>
<dbReference type="InterPro" id="IPR036962">
    <property type="entry name" value="Glyco_hydro_3_N_sf"/>
</dbReference>
<gene>
    <name evidence="5" type="ORF">GO621_16250</name>
</gene>
<dbReference type="AlphaFoldDB" id="A0A7K1T0J5"/>
<keyword evidence="2" id="KW-0732">Signal</keyword>
<dbReference type="SUPFAM" id="SSF51445">
    <property type="entry name" value="(Trans)glycosidases"/>
    <property type="match status" value="1"/>
</dbReference>
<keyword evidence="3" id="KW-0378">Hydrolase</keyword>
<dbReference type="RefSeq" id="WP_157568954.1">
    <property type="nucleotide sequence ID" value="NZ_WPIK01000017.1"/>
</dbReference>
<name>A0A7K1T0J5_9SPHI</name>
<dbReference type="GO" id="GO:0008422">
    <property type="term" value="F:beta-glucosidase activity"/>
    <property type="evidence" value="ECO:0007669"/>
    <property type="project" value="UniProtKB-ARBA"/>
</dbReference>
<dbReference type="SMART" id="SM01217">
    <property type="entry name" value="Fn3_like"/>
    <property type="match status" value="1"/>
</dbReference>
<dbReference type="PANTHER" id="PTHR42721:SF3">
    <property type="entry name" value="BETA-D-XYLOSIDASE 5-RELATED"/>
    <property type="match status" value="1"/>
</dbReference>
<keyword evidence="6" id="KW-1185">Reference proteome</keyword>
<dbReference type="EMBL" id="WPIK01000017">
    <property type="protein sequence ID" value="MVN23079.1"/>
    <property type="molecule type" value="Genomic_DNA"/>
</dbReference>